<dbReference type="Pfam" id="PF13785">
    <property type="entry name" value="DUF4178"/>
    <property type="match status" value="1"/>
</dbReference>
<evidence type="ECO:0000313" key="2">
    <source>
        <dbReference type="EMBL" id="MRH42857.1"/>
    </source>
</evidence>
<accession>A0A6A8DIU6</accession>
<evidence type="ECO:0000313" key="3">
    <source>
        <dbReference type="Proteomes" id="UP000799092"/>
    </source>
</evidence>
<sequence length="177" mass="20360">MFRGRGTSVGLFSKFFSKSDEKPKVKERTPLSIEVGDIVVYDLTDYEVVGKITYRQDSYVWYGYQMLEGNNTIWLSAEMDDELELGIYKTINLPVTYPLPKELTYQGETYYLDEEGEARVVGEGRSTNIDGRLMKYAEYCDDDEKQFISLEDWGSELEVSLGFPIEKYELKVIAGSI</sequence>
<keyword evidence="3" id="KW-1185">Reference proteome</keyword>
<feature type="domain" description="DUF4178" evidence="1">
    <location>
        <begin position="35"/>
        <end position="166"/>
    </location>
</feature>
<proteinExistence type="predicted"/>
<dbReference type="InterPro" id="IPR025235">
    <property type="entry name" value="DUF4178"/>
</dbReference>
<comment type="caution">
    <text evidence="2">The sequence shown here is derived from an EMBL/GenBank/DDBJ whole genome shotgun (WGS) entry which is preliminary data.</text>
</comment>
<dbReference type="AlphaFoldDB" id="A0A6A8DIU6"/>
<dbReference type="Proteomes" id="UP000799092">
    <property type="component" value="Unassembled WGS sequence"/>
</dbReference>
<evidence type="ECO:0000259" key="1">
    <source>
        <dbReference type="Pfam" id="PF13785"/>
    </source>
</evidence>
<dbReference type="EMBL" id="WJNG01000007">
    <property type="protein sequence ID" value="MRH42857.1"/>
    <property type="molecule type" value="Genomic_DNA"/>
</dbReference>
<reference evidence="2" key="1">
    <citation type="submission" date="2019-11" db="EMBL/GenBank/DDBJ databases">
        <authorList>
            <person name="Li J."/>
        </authorList>
    </citation>
    <scope>NUCLEOTIDE SEQUENCE</scope>
    <source>
        <strain evidence="2">B6B</strain>
    </source>
</reference>
<gene>
    <name evidence="2" type="ORF">GH741_09180</name>
</gene>
<name>A0A6A8DIU6_9BACI</name>
<protein>
    <submittedName>
        <fullName evidence="2">DUF4178 domain-containing protein</fullName>
    </submittedName>
</protein>
<organism evidence="2 3">
    <name type="scientific">Aquibacillus halophilus</name>
    <dbReference type="NCBI Taxonomy" id="930132"/>
    <lineage>
        <taxon>Bacteria</taxon>
        <taxon>Bacillati</taxon>
        <taxon>Bacillota</taxon>
        <taxon>Bacilli</taxon>
        <taxon>Bacillales</taxon>
        <taxon>Bacillaceae</taxon>
        <taxon>Aquibacillus</taxon>
    </lineage>
</organism>